<feature type="compositionally biased region" description="Basic residues" evidence="1">
    <location>
        <begin position="121"/>
        <end position="134"/>
    </location>
</feature>
<feature type="compositionally biased region" description="Gly residues" evidence="1">
    <location>
        <begin position="427"/>
        <end position="439"/>
    </location>
</feature>
<sequence length="451" mass="48420">MIFLFLSLTYLRNVCLPGSSMCDGNSMHVCDINSKWVIVECPDNTVCKVQNGTLSCIPTAQDENETDKNNNSENDENNNMQDEDLNENNEEDGDENEDDQKENEEEEDFGDHENISIPRILKNKLGGKKNRTMPKRNLEKSIPKGSVFGKNNIRVITKTLVRDGGPKNKKSKNGNDNIKNIINVSNNKKDDPGSKNQPENKRKDDSKKDKKGDDTKNGHPKDKDSKDKGAKDKDDKKKESEKDDDSKDKESKDKDNKEKPKEKDNGKGKGENGSDSKNDKNIKTVTIKGSDDNGNNKDNHGNNDGPKTVTVTTTIKSPPKKPEEIHLEYTNGQPKTQAQPNVNMNDLFKLLQEIKKSGDQQKIGGSGASMGQQPSGASGSPAMTGQTPQAGGGSPAASSISSSGGSAPKPSGGGSAPSTGGSAPKPSGGGDSKPSGGGSTHLLSSILTKRS</sequence>
<feature type="compositionally biased region" description="Low complexity" evidence="1">
    <location>
        <begin position="395"/>
        <end position="426"/>
    </location>
</feature>
<keyword evidence="2" id="KW-0732">Signal</keyword>
<evidence type="ECO:0000256" key="1">
    <source>
        <dbReference type="SAM" id="MobiDB-lite"/>
    </source>
</evidence>
<feature type="signal peptide" evidence="2">
    <location>
        <begin position="1"/>
        <end position="17"/>
    </location>
</feature>
<reference evidence="4" key="1">
    <citation type="submission" date="2013-02" db="EMBL/GenBank/DDBJ databases">
        <authorList>
            <consortium name="The Broad Institute Genome Sequencing Platform"/>
            <person name="Cuomo C."/>
            <person name="Becnel J."/>
            <person name="Sanscrainte N."/>
            <person name="Walker B."/>
            <person name="Young S.K."/>
            <person name="Zeng Q."/>
            <person name="Gargeya S."/>
            <person name="Fitzgerald M."/>
            <person name="Haas B."/>
            <person name="Abouelleil A."/>
            <person name="Alvarado L."/>
            <person name="Arachchi H.M."/>
            <person name="Berlin A.M."/>
            <person name="Chapman S.B."/>
            <person name="Dewar J."/>
            <person name="Goldberg J."/>
            <person name="Griggs A."/>
            <person name="Gujja S."/>
            <person name="Hansen M."/>
            <person name="Howarth C."/>
            <person name="Imamovic A."/>
            <person name="Larimer J."/>
            <person name="McCowan C."/>
            <person name="Murphy C."/>
            <person name="Neiman D."/>
            <person name="Pearson M."/>
            <person name="Priest M."/>
            <person name="Roberts A."/>
            <person name="Saif S."/>
            <person name="Shea T."/>
            <person name="Sisk P."/>
            <person name="Sykes S."/>
            <person name="Wortman J."/>
            <person name="Nusbaum C."/>
            <person name="Birren B."/>
        </authorList>
    </citation>
    <scope>NUCLEOTIDE SEQUENCE [LARGE SCALE GENOMIC DNA]</scope>
    <source>
        <strain evidence="4">PRA339</strain>
    </source>
</reference>
<reference evidence="3 4" key="2">
    <citation type="submission" date="2014-03" db="EMBL/GenBank/DDBJ databases">
        <title>The Genome Sequence of Anncaliia algerae insect isolate PRA339.</title>
        <authorList>
            <consortium name="The Broad Institute Genome Sequencing Platform"/>
            <consortium name="The Broad Institute Genome Sequencing Center for Infectious Disease"/>
            <person name="Cuomo C."/>
            <person name="Becnel J."/>
            <person name="Sanscrainte N."/>
            <person name="Walker B."/>
            <person name="Young S.K."/>
            <person name="Zeng Q."/>
            <person name="Gargeya S."/>
            <person name="Fitzgerald M."/>
            <person name="Haas B."/>
            <person name="Abouelleil A."/>
            <person name="Alvarado L."/>
            <person name="Arachchi H.M."/>
            <person name="Berlin A.M."/>
            <person name="Chapman S.B."/>
            <person name="Dewar J."/>
            <person name="Goldberg J."/>
            <person name="Griggs A."/>
            <person name="Gujja S."/>
            <person name="Hansen M."/>
            <person name="Howarth C."/>
            <person name="Imamovic A."/>
            <person name="Larimer J."/>
            <person name="McCowan C."/>
            <person name="Murphy C."/>
            <person name="Neiman D."/>
            <person name="Pearson M."/>
            <person name="Priest M."/>
            <person name="Roberts A."/>
            <person name="Saif S."/>
            <person name="Shea T."/>
            <person name="Sisk P."/>
            <person name="Sykes S."/>
            <person name="Wortman J."/>
            <person name="Nusbaum C."/>
            <person name="Birren B."/>
        </authorList>
    </citation>
    <scope>NUCLEOTIDE SEQUENCE [LARGE SCALE GENOMIC DNA]</scope>
    <source>
        <strain evidence="3 4">PRA339</strain>
    </source>
</reference>
<organism evidence="3 4">
    <name type="scientific">Anncaliia algerae PRA339</name>
    <dbReference type="NCBI Taxonomy" id="1288291"/>
    <lineage>
        <taxon>Eukaryota</taxon>
        <taxon>Fungi</taxon>
        <taxon>Fungi incertae sedis</taxon>
        <taxon>Microsporidia</taxon>
        <taxon>Tubulinosematoidea</taxon>
        <taxon>Tubulinosematidae</taxon>
        <taxon>Anncaliia</taxon>
    </lineage>
</organism>
<feature type="non-terminal residue" evidence="3">
    <location>
        <position position="451"/>
    </location>
</feature>
<feature type="compositionally biased region" description="Basic and acidic residues" evidence="1">
    <location>
        <begin position="187"/>
        <end position="282"/>
    </location>
</feature>
<protein>
    <recommendedName>
        <fullName evidence="5">Carbohydrate-binding module family 19 domain-containing protein</fullName>
    </recommendedName>
</protein>
<feature type="compositionally biased region" description="Polar residues" evidence="1">
    <location>
        <begin position="441"/>
        <end position="451"/>
    </location>
</feature>
<dbReference type="Proteomes" id="UP000030655">
    <property type="component" value="Unassembled WGS sequence"/>
</dbReference>
<gene>
    <name evidence="3" type="ORF">H312_02557</name>
</gene>
<keyword evidence="4" id="KW-1185">Reference proteome</keyword>
<evidence type="ECO:0000313" key="4">
    <source>
        <dbReference type="Proteomes" id="UP000030655"/>
    </source>
</evidence>
<dbReference type="EMBL" id="KK365208">
    <property type="protein sequence ID" value="KCZ80039.1"/>
    <property type="molecule type" value="Genomic_DNA"/>
</dbReference>
<feature type="chain" id="PRO_5001571787" description="Carbohydrate-binding module family 19 domain-containing protein" evidence="2">
    <location>
        <begin position="18"/>
        <end position="451"/>
    </location>
</feature>
<dbReference type="OrthoDB" id="10676023at2759"/>
<feature type="compositionally biased region" description="Polar residues" evidence="1">
    <location>
        <begin position="369"/>
        <end position="389"/>
    </location>
</feature>
<feature type="compositionally biased region" description="Acidic residues" evidence="1">
    <location>
        <begin position="73"/>
        <end position="110"/>
    </location>
</feature>
<name>A0A059EZ97_9MICR</name>
<evidence type="ECO:0008006" key="5">
    <source>
        <dbReference type="Google" id="ProtNLM"/>
    </source>
</evidence>
<dbReference type="VEuPathDB" id="MicrosporidiaDB:H312_02557"/>
<accession>A0A059EZ97</accession>
<dbReference type="AlphaFoldDB" id="A0A059EZ97"/>
<dbReference type="HOGENOM" id="CLU_032939_0_0_1"/>
<proteinExistence type="predicted"/>
<feature type="compositionally biased region" description="Basic and acidic residues" evidence="1">
    <location>
        <begin position="289"/>
        <end position="301"/>
    </location>
</feature>
<evidence type="ECO:0000313" key="3">
    <source>
        <dbReference type="EMBL" id="KCZ80039.1"/>
    </source>
</evidence>
<evidence type="ECO:0000256" key="2">
    <source>
        <dbReference type="SAM" id="SignalP"/>
    </source>
</evidence>
<feature type="region of interest" description="Disordered" evidence="1">
    <location>
        <begin position="349"/>
        <end position="451"/>
    </location>
</feature>
<feature type="region of interest" description="Disordered" evidence="1">
    <location>
        <begin position="58"/>
        <end position="324"/>
    </location>
</feature>
<feature type="compositionally biased region" description="Low complexity" evidence="1">
    <location>
        <begin position="174"/>
        <end position="186"/>
    </location>
</feature>